<evidence type="ECO:0000256" key="3">
    <source>
        <dbReference type="ARBA" id="ARBA00011940"/>
    </source>
</evidence>
<evidence type="ECO:0000313" key="11">
    <source>
        <dbReference type="EMBL" id="TCS95722.1"/>
    </source>
</evidence>
<dbReference type="InterPro" id="IPR013785">
    <property type="entry name" value="Aldolase_TIM"/>
</dbReference>
<dbReference type="UniPathway" id="UPA00109">
    <property type="reaction ID" value="UER00189"/>
</dbReference>
<dbReference type="HAMAP" id="MF_00147_B">
    <property type="entry name" value="TIM_B"/>
    <property type="match status" value="1"/>
</dbReference>
<name>A0A4R3L839_9BACL</name>
<comment type="function">
    <text evidence="9">Involved in the gluconeogenesis. Catalyzes stereospecifically the conversion of dihydroxyacetone phosphate (DHAP) to D-glyceraldehyde-3-phosphate (G3P).</text>
</comment>
<dbReference type="UniPathway" id="UPA00138"/>
<feature type="active site" description="Proton acceptor" evidence="9">
    <location>
        <position position="166"/>
    </location>
</feature>
<comment type="similarity">
    <text evidence="2 9 10">Belongs to the triosephosphate isomerase family.</text>
</comment>
<dbReference type="InterPro" id="IPR022896">
    <property type="entry name" value="TrioseP_Isoase_bac/euk"/>
</dbReference>
<feature type="binding site" evidence="9">
    <location>
        <begin position="233"/>
        <end position="234"/>
    </location>
    <ligand>
        <name>substrate</name>
    </ligand>
</feature>
<dbReference type="GO" id="GO:0006094">
    <property type="term" value="P:gluconeogenesis"/>
    <property type="evidence" value="ECO:0007669"/>
    <property type="project" value="UniProtKB-UniRule"/>
</dbReference>
<dbReference type="GO" id="GO:0019563">
    <property type="term" value="P:glycerol catabolic process"/>
    <property type="evidence" value="ECO:0007669"/>
    <property type="project" value="TreeGrafter"/>
</dbReference>
<dbReference type="FunFam" id="3.20.20.70:FF:000016">
    <property type="entry name" value="Triosephosphate isomerase"/>
    <property type="match status" value="1"/>
</dbReference>
<comment type="pathway">
    <text evidence="9 10">Carbohydrate biosynthesis; gluconeogenesis.</text>
</comment>
<evidence type="ECO:0000256" key="7">
    <source>
        <dbReference type="ARBA" id="ARBA00023152"/>
    </source>
</evidence>
<evidence type="ECO:0000256" key="1">
    <source>
        <dbReference type="ARBA" id="ARBA00004680"/>
    </source>
</evidence>
<accession>A0A4R3L839</accession>
<keyword evidence="12" id="KW-1185">Reference proteome</keyword>
<dbReference type="GO" id="GO:0005829">
    <property type="term" value="C:cytosol"/>
    <property type="evidence" value="ECO:0007669"/>
    <property type="project" value="TreeGrafter"/>
</dbReference>
<dbReference type="EC" id="5.3.1.1" evidence="3 9"/>
<feature type="binding site" evidence="9">
    <location>
        <position position="172"/>
    </location>
    <ligand>
        <name>substrate</name>
    </ligand>
</feature>
<comment type="catalytic activity">
    <reaction evidence="9 10">
        <text>D-glyceraldehyde 3-phosphate = dihydroxyacetone phosphate</text>
        <dbReference type="Rhea" id="RHEA:18585"/>
        <dbReference type="ChEBI" id="CHEBI:57642"/>
        <dbReference type="ChEBI" id="CHEBI:59776"/>
        <dbReference type="EC" id="5.3.1.1"/>
    </reaction>
</comment>
<dbReference type="AlphaFoldDB" id="A0A4R3L839"/>
<proteinExistence type="inferred from homology"/>
<feature type="active site" description="Electrophile" evidence="9">
    <location>
        <position position="94"/>
    </location>
</feature>
<comment type="pathway">
    <text evidence="1 9 10">Carbohydrate degradation; glycolysis; D-glyceraldehyde 3-phosphate from glycerone phosphate: step 1/1.</text>
</comment>
<keyword evidence="6 9" id="KW-0963">Cytoplasm</keyword>
<sequence>MRTPVIAGNWKMHKSVAASKEFVSTLKGMEWPKTVETVICAPFLALPELVKDTEGTQIRIGAQNVHWESQGAFTGEVSVGMLKASGIQYVIIGHSERRTYFAETDEMVNKKVKATLAGGLTPIVCVGEGLEERESGQTKEVVQHQVKAGLDTLSSEEMKQVIIAYEPIWAIGTGKASTAEDAEEVISFIRKTVADLFDQQVANEVRIQYGGSVKPENIRTYLAQPNIDGALVGGASLDPQSFFQLLQGAGAGEHS</sequence>
<dbReference type="Proteomes" id="UP000294937">
    <property type="component" value="Unassembled WGS sequence"/>
</dbReference>
<dbReference type="EMBL" id="SMAG01000002">
    <property type="protein sequence ID" value="TCS95722.1"/>
    <property type="molecule type" value="Genomic_DNA"/>
</dbReference>
<feature type="binding site" evidence="9">
    <location>
        <position position="212"/>
    </location>
    <ligand>
        <name>substrate</name>
    </ligand>
</feature>
<dbReference type="PROSITE" id="PS00171">
    <property type="entry name" value="TIM_1"/>
    <property type="match status" value="1"/>
</dbReference>
<dbReference type="Gene3D" id="3.20.20.70">
    <property type="entry name" value="Aldolase class I"/>
    <property type="match status" value="1"/>
</dbReference>
<dbReference type="CDD" id="cd00311">
    <property type="entry name" value="TIM"/>
    <property type="match status" value="1"/>
</dbReference>
<dbReference type="Pfam" id="PF00121">
    <property type="entry name" value="TIM"/>
    <property type="match status" value="1"/>
</dbReference>
<dbReference type="NCBIfam" id="TIGR00419">
    <property type="entry name" value="tim"/>
    <property type="match status" value="1"/>
</dbReference>
<evidence type="ECO:0000256" key="9">
    <source>
        <dbReference type="HAMAP-Rule" id="MF_00147"/>
    </source>
</evidence>
<dbReference type="GO" id="GO:0046166">
    <property type="term" value="P:glyceraldehyde-3-phosphate biosynthetic process"/>
    <property type="evidence" value="ECO:0007669"/>
    <property type="project" value="TreeGrafter"/>
</dbReference>
<gene>
    <name evidence="9" type="primary">tpiA</name>
    <name evidence="11" type="ORF">EDD58_102299</name>
</gene>
<feature type="binding site" evidence="9">
    <location>
        <begin position="9"/>
        <end position="11"/>
    </location>
    <ligand>
        <name>substrate</name>
    </ligand>
</feature>
<comment type="subunit">
    <text evidence="9 10">Homodimer.</text>
</comment>
<evidence type="ECO:0000256" key="5">
    <source>
        <dbReference type="ARBA" id="ARBA00022432"/>
    </source>
</evidence>
<dbReference type="PANTHER" id="PTHR21139:SF42">
    <property type="entry name" value="TRIOSEPHOSPHATE ISOMERASE"/>
    <property type="match status" value="1"/>
</dbReference>
<dbReference type="RefSeq" id="WP_131923701.1">
    <property type="nucleotide sequence ID" value="NZ_SMAG01000002.1"/>
</dbReference>
<comment type="caution">
    <text evidence="11">The sequence shown here is derived from an EMBL/GenBank/DDBJ whole genome shotgun (WGS) entry which is preliminary data.</text>
</comment>
<reference evidence="11 12" key="1">
    <citation type="submission" date="2019-03" db="EMBL/GenBank/DDBJ databases">
        <title>Genomic Encyclopedia of Type Strains, Phase IV (KMG-IV): sequencing the most valuable type-strain genomes for metagenomic binning, comparative biology and taxonomic classification.</title>
        <authorList>
            <person name="Goeker M."/>
        </authorList>
    </citation>
    <scope>NUCLEOTIDE SEQUENCE [LARGE SCALE GENOMIC DNA]</scope>
    <source>
        <strain evidence="11 12">DSM 45707</strain>
    </source>
</reference>
<organism evidence="11 12">
    <name type="scientific">Hazenella coriacea</name>
    <dbReference type="NCBI Taxonomy" id="1179467"/>
    <lineage>
        <taxon>Bacteria</taxon>
        <taxon>Bacillati</taxon>
        <taxon>Bacillota</taxon>
        <taxon>Bacilli</taxon>
        <taxon>Bacillales</taxon>
        <taxon>Thermoactinomycetaceae</taxon>
        <taxon>Hazenella</taxon>
    </lineage>
</organism>
<dbReference type="OrthoDB" id="9809429at2"/>
<evidence type="ECO:0000313" key="12">
    <source>
        <dbReference type="Proteomes" id="UP000294937"/>
    </source>
</evidence>
<keyword evidence="5 9" id="KW-0312">Gluconeogenesis</keyword>
<evidence type="ECO:0000256" key="8">
    <source>
        <dbReference type="ARBA" id="ARBA00023235"/>
    </source>
</evidence>
<evidence type="ECO:0000256" key="10">
    <source>
        <dbReference type="RuleBase" id="RU363013"/>
    </source>
</evidence>
<keyword evidence="7 9" id="KW-0324">Glycolysis</keyword>
<evidence type="ECO:0000256" key="6">
    <source>
        <dbReference type="ARBA" id="ARBA00022490"/>
    </source>
</evidence>
<dbReference type="SUPFAM" id="SSF51351">
    <property type="entry name" value="Triosephosphate isomerase (TIM)"/>
    <property type="match status" value="1"/>
</dbReference>
<protein>
    <recommendedName>
        <fullName evidence="4 9">Triosephosphate isomerase</fullName>
        <shortName evidence="9">TIM</shortName>
        <shortName evidence="9">TPI</shortName>
        <ecNumber evidence="3 9">5.3.1.1</ecNumber>
    </recommendedName>
    <alternativeName>
        <fullName evidence="9">Triose-phosphate isomerase</fullName>
    </alternativeName>
</protein>
<comment type="subcellular location">
    <subcellularLocation>
        <location evidence="9 10">Cytoplasm</location>
    </subcellularLocation>
</comment>
<evidence type="ECO:0000256" key="2">
    <source>
        <dbReference type="ARBA" id="ARBA00007422"/>
    </source>
</evidence>
<dbReference type="InterPro" id="IPR020861">
    <property type="entry name" value="Triosephosphate_isomerase_AS"/>
</dbReference>
<dbReference type="InterPro" id="IPR000652">
    <property type="entry name" value="Triosephosphate_isomerase"/>
</dbReference>
<dbReference type="PANTHER" id="PTHR21139">
    <property type="entry name" value="TRIOSEPHOSPHATE ISOMERASE"/>
    <property type="match status" value="1"/>
</dbReference>
<evidence type="ECO:0000256" key="4">
    <source>
        <dbReference type="ARBA" id="ARBA00019397"/>
    </source>
</evidence>
<dbReference type="GO" id="GO:0004807">
    <property type="term" value="F:triose-phosphate isomerase activity"/>
    <property type="evidence" value="ECO:0007669"/>
    <property type="project" value="UniProtKB-UniRule"/>
</dbReference>
<dbReference type="GO" id="GO:0006096">
    <property type="term" value="P:glycolytic process"/>
    <property type="evidence" value="ECO:0007669"/>
    <property type="project" value="UniProtKB-UniRule"/>
</dbReference>
<dbReference type="InterPro" id="IPR035990">
    <property type="entry name" value="TIM_sf"/>
</dbReference>
<keyword evidence="8 9" id="KW-0413">Isomerase</keyword>
<dbReference type="PROSITE" id="PS51440">
    <property type="entry name" value="TIM_2"/>
    <property type="match status" value="1"/>
</dbReference>